<feature type="compositionally biased region" description="Low complexity" evidence="1">
    <location>
        <begin position="289"/>
        <end position="300"/>
    </location>
</feature>
<dbReference type="AlphaFoldDB" id="A0A1X6NZP1"/>
<evidence type="ECO:0000313" key="2">
    <source>
        <dbReference type="EMBL" id="OSX73996.1"/>
    </source>
</evidence>
<keyword evidence="3" id="KW-1185">Reference proteome</keyword>
<dbReference type="EMBL" id="KV918969">
    <property type="protein sequence ID" value="OSX73996.1"/>
    <property type="molecule type" value="Genomic_DNA"/>
</dbReference>
<organism evidence="2 3">
    <name type="scientific">Porphyra umbilicalis</name>
    <name type="common">Purple laver</name>
    <name type="synonym">Red alga</name>
    <dbReference type="NCBI Taxonomy" id="2786"/>
    <lineage>
        <taxon>Eukaryota</taxon>
        <taxon>Rhodophyta</taxon>
        <taxon>Bangiophyceae</taxon>
        <taxon>Bangiales</taxon>
        <taxon>Bangiaceae</taxon>
        <taxon>Porphyra</taxon>
    </lineage>
</organism>
<gene>
    <name evidence="2" type="ORF">BU14_0315s0006</name>
</gene>
<evidence type="ECO:0000313" key="3">
    <source>
        <dbReference type="Proteomes" id="UP000218209"/>
    </source>
</evidence>
<feature type="region of interest" description="Disordered" evidence="1">
    <location>
        <begin position="231"/>
        <end position="347"/>
    </location>
</feature>
<protein>
    <submittedName>
        <fullName evidence="2">Uncharacterized protein</fullName>
    </submittedName>
</protein>
<name>A0A1X6NZP1_PORUM</name>
<feature type="compositionally biased region" description="Low complexity" evidence="1">
    <location>
        <begin position="1"/>
        <end position="19"/>
    </location>
</feature>
<feature type="region of interest" description="Disordered" evidence="1">
    <location>
        <begin position="1"/>
        <end position="59"/>
    </location>
</feature>
<evidence type="ECO:0000256" key="1">
    <source>
        <dbReference type="SAM" id="MobiDB-lite"/>
    </source>
</evidence>
<feature type="compositionally biased region" description="Low complexity" evidence="1">
    <location>
        <begin position="259"/>
        <end position="269"/>
    </location>
</feature>
<sequence>MASLAATAPPLPSPTLLTPTAPPPRLPSRRSTRVGSSRRTQPPQPVPLTKPPARRQQPPRLAAYRAPGGAAVATCAACLARPRRGVGCHVTIGANGATPTATRAASRFAAAGFPPGAAAPAFPPPLLACGGADAAGDRGWRAWPVADIQQASVASPGAHDTPKSPCLGIAAPPPPPFWAPPTPPAEGRFGAEHPATAASLFSPAPSPPVAAADGHQVSHVCVDALQARTRADARWRPPPTTSAGATSACVPVPPPPPQVGAAQTAVPAGNDNATPSRRLPVGSGAAGTLPLKPAAASLPHAPSPPPAGTAAALSAMRPPSAAAAARAAPHGHTAPASARSAAPACAS</sequence>
<feature type="compositionally biased region" description="Low complexity" evidence="1">
    <location>
        <begin position="308"/>
        <end position="347"/>
    </location>
</feature>
<reference evidence="2 3" key="1">
    <citation type="submission" date="2017-03" db="EMBL/GenBank/DDBJ databases">
        <title>WGS assembly of Porphyra umbilicalis.</title>
        <authorList>
            <person name="Brawley S.H."/>
            <person name="Blouin N.A."/>
            <person name="Ficko-Blean E."/>
            <person name="Wheeler G.L."/>
            <person name="Lohr M."/>
            <person name="Goodson H.V."/>
            <person name="Jenkins J.W."/>
            <person name="Blaby-Haas C.E."/>
            <person name="Helliwell K.E."/>
            <person name="Chan C."/>
            <person name="Marriage T."/>
            <person name="Bhattacharya D."/>
            <person name="Klein A.S."/>
            <person name="Badis Y."/>
            <person name="Brodie J."/>
            <person name="Cao Y."/>
            <person name="Collen J."/>
            <person name="Dittami S.M."/>
            <person name="Gachon C.M."/>
            <person name="Green B.R."/>
            <person name="Karpowicz S."/>
            <person name="Kim J.W."/>
            <person name="Kudahl U."/>
            <person name="Lin S."/>
            <person name="Michel G."/>
            <person name="Mittag M."/>
            <person name="Olson B.J."/>
            <person name="Pangilinan J."/>
            <person name="Peng Y."/>
            <person name="Qiu H."/>
            <person name="Shu S."/>
            <person name="Singer J.T."/>
            <person name="Smith A.G."/>
            <person name="Sprecher B.N."/>
            <person name="Wagner V."/>
            <person name="Wang W."/>
            <person name="Wang Z.-Y."/>
            <person name="Yan J."/>
            <person name="Yarish C."/>
            <person name="Zoeuner-Riek S."/>
            <person name="Zhuang Y."/>
            <person name="Zou Y."/>
            <person name="Lindquist E.A."/>
            <person name="Grimwood J."/>
            <person name="Barry K."/>
            <person name="Rokhsar D.S."/>
            <person name="Schmutz J."/>
            <person name="Stiller J.W."/>
            <person name="Grossman A.R."/>
            <person name="Prochnik S.E."/>
        </authorList>
    </citation>
    <scope>NUCLEOTIDE SEQUENCE [LARGE SCALE GENOMIC DNA]</scope>
    <source>
        <strain evidence="2">4086291</strain>
    </source>
</reference>
<dbReference type="Proteomes" id="UP000218209">
    <property type="component" value="Unassembled WGS sequence"/>
</dbReference>
<proteinExistence type="predicted"/>
<accession>A0A1X6NZP1</accession>